<dbReference type="Proteomes" id="UP001517376">
    <property type="component" value="Unassembled WGS sequence"/>
</dbReference>
<dbReference type="Pfam" id="PF00370">
    <property type="entry name" value="FGGY_N"/>
    <property type="match status" value="1"/>
</dbReference>
<dbReference type="SUPFAM" id="SSF53067">
    <property type="entry name" value="Actin-like ATPase domain"/>
    <property type="match status" value="2"/>
</dbReference>
<dbReference type="InterPro" id="IPR018483">
    <property type="entry name" value="Carb_kinase_FGGY_CS"/>
</dbReference>
<dbReference type="Pfam" id="PF02782">
    <property type="entry name" value="FGGY_C"/>
    <property type="match status" value="1"/>
</dbReference>
<proteinExistence type="inferred from homology"/>
<accession>A0ABW9Y6L9</accession>
<evidence type="ECO:0000259" key="5">
    <source>
        <dbReference type="Pfam" id="PF00370"/>
    </source>
</evidence>
<dbReference type="InterPro" id="IPR050406">
    <property type="entry name" value="FGGY_Carb_Kinase"/>
</dbReference>
<evidence type="ECO:0000256" key="4">
    <source>
        <dbReference type="RuleBase" id="RU003733"/>
    </source>
</evidence>
<comment type="similarity">
    <text evidence="1 4">Belongs to the FGGY kinase family.</text>
</comment>
<dbReference type="PANTHER" id="PTHR43095">
    <property type="entry name" value="SUGAR KINASE"/>
    <property type="match status" value="1"/>
</dbReference>
<gene>
    <name evidence="7" type="ORF">GU920_11795</name>
</gene>
<dbReference type="InterPro" id="IPR018484">
    <property type="entry name" value="FGGY_N"/>
</dbReference>
<evidence type="ECO:0000313" key="7">
    <source>
        <dbReference type="EMBL" id="NBE08222.1"/>
    </source>
</evidence>
<keyword evidence="3 4" id="KW-0418">Kinase</keyword>
<dbReference type="EMBL" id="JAAATW010000002">
    <property type="protein sequence ID" value="NBE08222.1"/>
    <property type="molecule type" value="Genomic_DNA"/>
</dbReference>
<keyword evidence="8" id="KW-1185">Reference proteome</keyword>
<evidence type="ECO:0000259" key="6">
    <source>
        <dbReference type="Pfam" id="PF02782"/>
    </source>
</evidence>
<dbReference type="InterPro" id="IPR000577">
    <property type="entry name" value="Carb_kinase_FGGY"/>
</dbReference>
<evidence type="ECO:0000256" key="2">
    <source>
        <dbReference type="ARBA" id="ARBA00022679"/>
    </source>
</evidence>
<comment type="caution">
    <text evidence="7">The sequence shown here is derived from an EMBL/GenBank/DDBJ whole genome shotgun (WGS) entry which is preliminary data.</text>
</comment>
<dbReference type="PROSITE" id="PS00445">
    <property type="entry name" value="FGGY_KINASES_2"/>
    <property type="match status" value="1"/>
</dbReference>
<evidence type="ECO:0000256" key="1">
    <source>
        <dbReference type="ARBA" id="ARBA00009156"/>
    </source>
</evidence>
<dbReference type="PANTHER" id="PTHR43095:SF5">
    <property type="entry name" value="XYLULOSE KINASE"/>
    <property type="match status" value="1"/>
</dbReference>
<dbReference type="RefSeq" id="WP_161767199.1">
    <property type="nucleotide sequence ID" value="NZ_JAAATW010000002.1"/>
</dbReference>
<keyword evidence="2 4" id="KW-0808">Transferase</keyword>
<dbReference type="PIRSF" id="PIRSF000538">
    <property type="entry name" value="GlpK"/>
    <property type="match status" value="1"/>
</dbReference>
<feature type="domain" description="Carbohydrate kinase FGGY C-terminal" evidence="6">
    <location>
        <begin position="259"/>
        <end position="442"/>
    </location>
</feature>
<dbReference type="CDD" id="cd07804">
    <property type="entry name" value="ASKHA_NBD_FGGY_RrXK-like"/>
    <property type="match status" value="1"/>
</dbReference>
<dbReference type="Gene3D" id="3.30.420.40">
    <property type="match status" value="2"/>
</dbReference>
<name>A0ABW9Y6L9_9RHOB</name>
<dbReference type="GO" id="GO:0016301">
    <property type="term" value="F:kinase activity"/>
    <property type="evidence" value="ECO:0007669"/>
    <property type="project" value="UniProtKB-KW"/>
</dbReference>
<reference evidence="8" key="1">
    <citation type="submission" date="2020-01" db="EMBL/GenBank/DDBJ databases">
        <title>Sphingomonas sp. strain CSW-10.</title>
        <authorList>
            <person name="Chen W.-M."/>
        </authorList>
    </citation>
    <scope>NUCLEOTIDE SEQUENCE [LARGE SCALE GENOMIC DNA]</scope>
    <source>
        <strain evidence="8">CCP-1</strain>
    </source>
</reference>
<organism evidence="7 8">
    <name type="scientific">Paragemmobacter ruber</name>
    <dbReference type="NCBI Taxonomy" id="1985673"/>
    <lineage>
        <taxon>Bacteria</taxon>
        <taxon>Pseudomonadati</taxon>
        <taxon>Pseudomonadota</taxon>
        <taxon>Alphaproteobacteria</taxon>
        <taxon>Rhodobacterales</taxon>
        <taxon>Paracoccaceae</taxon>
        <taxon>Paragemmobacter</taxon>
    </lineage>
</organism>
<dbReference type="InterPro" id="IPR018485">
    <property type="entry name" value="FGGY_C"/>
</dbReference>
<protein>
    <submittedName>
        <fullName evidence="7">Carbohydrate kinase</fullName>
    </submittedName>
</protein>
<feature type="domain" description="Carbohydrate kinase FGGY N-terminal" evidence="5">
    <location>
        <begin position="5"/>
        <end position="247"/>
    </location>
</feature>
<sequence length="496" mass="53278">MTHTLGIDIGTFESKGVLVDGTGRIVATATRPHKMLVPRPGWAEHRAEEDWWGDFVHITRALLAESGIDPKDIACVAASAIGPCMLPVDATGAPLMNGVLYGVDTRAAAEIDHLNASIGAERIMATCGNALTSQSVGPKILWLKNTHPDLYARTAKVLTSTSYITWKLTGTHVIDHYTAANFSPLYDVNALDWTDALAPDILPLEKLPRLMWSTDVAGHVTAEAAAETGLATGTPVTCGTIDAAAEAVSVGVQRPGEMMMMYGSTIFIIQVTSDPVRDQRLWYAPWLWPGMHASMAGLATSGTLTHWFRDQFARDARFGDLAAEAAASPKGAKGLLCLPYFSGERTPIHDPQAKGAFFGLDLTHTRGDMFRAVLEGIASGTAHVLETYRDLDAMPRRILAVGGGTKNAVWMQATSDIAGVGQILCEKTVGASYGDAFLAATAVGKALPDQIVEWNPVARTVRPEAVPAYARQYPLFKRLYAQTRDIAHDLGTDRGK</sequence>
<dbReference type="InterPro" id="IPR043129">
    <property type="entry name" value="ATPase_NBD"/>
</dbReference>
<evidence type="ECO:0000256" key="3">
    <source>
        <dbReference type="ARBA" id="ARBA00022777"/>
    </source>
</evidence>
<evidence type="ECO:0000313" key="8">
    <source>
        <dbReference type="Proteomes" id="UP001517376"/>
    </source>
</evidence>